<feature type="signal peptide" evidence="1">
    <location>
        <begin position="1"/>
        <end position="31"/>
    </location>
</feature>
<comment type="caution">
    <text evidence="2">The sequence shown here is derived from an EMBL/GenBank/DDBJ whole genome shotgun (WGS) entry which is preliminary data.</text>
</comment>
<evidence type="ECO:0000313" key="2">
    <source>
        <dbReference type="EMBL" id="RKR83066.1"/>
    </source>
</evidence>
<keyword evidence="1" id="KW-0732">Signal</keyword>
<dbReference type="EMBL" id="RBKU01000001">
    <property type="protein sequence ID" value="RKR83066.1"/>
    <property type="molecule type" value="Genomic_DNA"/>
</dbReference>
<proteinExistence type="predicted"/>
<sequence>MLFCIICQNKTKMKNLSLTITLLALSYFTFAQEAPKTTISVIGLSQKTFYPNAYKVTFLLQEEIRSESAKTMDKTWLDTIRHTFFENVKAYGLKESDFLTIRKSSTPSNGYGGRNASPLYNIVYQLRNIKSDLAQKLVDDLRTPGLKGIVAKPQYGTILKPVVDSLYSAALADAHINAFSMAKQLNKTVGQPLNVGTGYNTLHDFNTEFDANDYYSLSKFEITLIDSKPFPVTVTITYELK</sequence>
<dbReference type="Proteomes" id="UP000268007">
    <property type="component" value="Unassembled WGS sequence"/>
</dbReference>
<evidence type="ECO:0000313" key="3">
    <source>
        <dbReference type="Proteomes" id="UP000268007"/>
    </source>
</evidence>
<feature type="chain" id="PRO_5019869927" evidence="1">
    <location>
        <begin position="32"/>
        <end position="241"/>
    </location>
</feature>
<dbReference type="AlphaFoldDB" id="A0A495J269"/>
<evidence type="ECO:0000256" key="1">
    <source>
        <dbReference type="SAM" id="SignalP"/>
    </source>
</evidence>
<keyword evidence="3" id="KW-1185">Reference proteome</keyword>
<accession>A0A495J269</accession>
<protein>
    <submittedName>
        <fullName evidence="2">Uncharacterized protein DUF541</fullName>
    </submittedName>
</protein>
<organism evidence="2 3">
    <name type="scientific">Mucilaginibacter gracilis</name>
    <dbReference type="NCBI Taxonomy" id="423350"/>
    <lineage>
        <taxon>Bacteria</taxon>
        <taxon>Pseudomonadati</taxon>
        <taxon>Bacteroidota</taxon>
        <taxon>Sphingobacteriia</taxon>
        <taxon>Sphingobacteriales</taxon>
        <taxon>Sphingobacteriaceae</taxon>
        <taxon>Mucilaginibacter</taxon>
    </lineage>
</organism>
<name>A0A495J269_9SPHI</name>
<gene>
    <name evidence="2" type="ORF">BDD43_3267</name>
</gene>
<reference evidence="2 3" key="1">
    <citation type="submission" date="2018-10" db="EMBL/GenBank/DDBJ databases">
        <title>Genomic Encyclopedia of Archaeal and Bacterial Type Strains, Phase II (KMG-II): from individual species to whole genera.</title>
        <authorList>
            <person name="Goeker M."/>
        </authorList>
    </citation>
    <scope>NUCLEOTIDE SEQUENCE [LARGE SCALE GENOMIC DNA]</scope>
    <source>
        <strain evidence="2 3">DSM 18602</strain>
    </source>
</reference>